<evidence type="ECO:0000313" key="1">
    <source>
        <dbReference type="EMBL" id="MBH0114802.1"/>
    </source>
</evidence>
<dbReference type="Proteomes" id="UP000617634">
    <property type="component" value="Unassembled WGS sequence"/>
</dbReference>
<gene>
    <name evidence="1" type="ORF">I5E68_17780</name>
</gene>
<proteinExistence type="predicted"/>
<keyword evidence="2" id="KW-1185">Reference proteome</keyword>
<comment type="caution">
    <text evidence="1">The sequence shown here is derived from an EMBL/GenBank/DDBJ whole genome shotgun (WGS) entry which is preliminary data.</text>
</comment>
<name>A0A931MM59_9SPHN</name>
<sequence>MASLLENTHVASAGRREAWLDQVEFVEVARVLKHLARDLGQDSDAAINALAHRGLDAALAHLADVSGSSVAAAFLEHRARWREAALAPVH</sequence>
<dbReference type="AlphaFoldDB" id="A0A931MM59"/>
<dbReference type="RefSeq" id="WP_197166650.1">
    <property type="nucleotide sequence ID" value="NZ_JADZGI010000004.1"/>
</dbReference>
<reference evidence="1" key="1">
    <citation type="submission" date="2020-11" db="EMBL/GenBank/DDBJ databases">
        <title>Novosphingobium aureum sp. nov., a marine bacterium isolated from sediment of a salt flat.</title>
        <authorList>
            <person name="Yoo Y."/>
            <person name="Kim J.-J."/>
        </authorList>
    </citation>
    <scope>NUCLEOTIDE SEQUENCE</scope>
    <source>
        <strain evidence="1">YJ-S2-02</strain>
    </source>
</reference>
<evidence type="ECO:0000313" key="2">
    <source>
        <dbReference type="Proteomes" id="UP000617634"/>
    </source>
</evidence>
<organism evidence="1 2">
    <name type="scientific">Novosphingobium aureum</name>
    <dbReference type="NCBI Taxonomy" id="2792964"/>
    <lineage>
        <taxon>Bacteria</taxon>
        <taxon>Pseudomonadati</taxon>
        <taxon>Pseudomonadota</taxon>
        <taxon>Alphaproteobacteria</taxon>
        <taxon>Sphingomonadales</taxon>
        <taxon>Sphingomonadaceae</taxon>
        <taxon>Novosphingobium</taxon>
    </lineage>
</organism>
<accession>A0A931MM59</accession>
<dbReference type="EMBL" id="JADZGI010000004">
    <property type="protein sequence ID" value="MBH0114802.1"/>
    <property type="molecule type" value="Genomic_DNA"/>
</dbReference>
<protein>
    <submittedName>
        <fullName evidence="1">Uncharacterized protein</fullName>
    </submittedName>
</protein>